<accession>A0A814LXS8</accession>
<gene>
    <name evidence="2" type="ORF">XAT740_LOCUS16849</name>
</gene>
<keyword evidence="3" id="KW-1185">Reference proteome</keyword>
<protein>
    <submittedName>
        <fullName evidence="2">Uncharacterized protein</fullName>
    </submittedName>
</protein>
<feature type="compositionally biased region" description="Basic and acidic residues" evidence="1">
    <location>
        <begin position="280"/>
        <end position="291"/>
    </location>
</feature>
<feature type="region of interest" description="Disordered" evidence="1">
    <location>
        <begin position="204"/>
        <end position="366"/>
    </location>
</feature>
<feature type="compositionally biased region" description="Pro residues" evidence="1">
    <location>
        <begin position="257"/>
        <end position="268"/>
    </location>
</feature>
<dbReference type="Proteomes" id="UP000663828">
    <property type="component" value="Unassembled WGS sequence"/>
</dbReference>
<evidence type="ECO:0000313" key="2">
    <source>
        <dbReference type="EMBL" id="CAF1071735.1"/>
    </source>
</evidence>
<feature type="compositionally biased region" description="Low complexity" evidence="1">
    <location>
        <begin position="292"/>
        <end position="309"/>
    </location>
</feature>
<dbReference type="AlphaFoldDB" id="A0A814LXS8"/>
<feature type="compositionally biased region" description="Low complexity" evidence="1">
    <location>
        <begin position="245"/>
        <end position="254"/>
    </location>
</feature>
<dbReference type="EMBL" id="CAJNOR010001085">
    <property type="protein sequence ID" value="CAF1071735.1"/>
    <property type="molecule type" value="Genomic_DNA"/>
</dbReference>
<feature type="compositionally biased region" description="Low complexity" evidence="1">
    <location>
        <begin position="269"/>
        <end position="279"/>
    </location>
</feature>
<comment type="caution">
    <text evidence="2">The sequence shown here is derived from an EMBL/GenBank/DDBJ whole genome shotgun (WGS) entry which is preliminary data.</text>
</comment>
<proteinExistence type="predicted"/>
<name>A0A814LXS8_ADIRI</name>
<evidence type="ECO:0000313" key="3">
    <source>
        <dbReference type="Proteomes" id="UP000663828"/>
    </source>
</evidence>
<sequence length="380" mass="42467">MINAAHMCQFATCKNQAKSSCYFCQQEAYQSPFVQHNTTITNEVNSLIERMNTVADSMTTISITSMRVTLSTQLQQWRDENINFINKIYKQKQVELNAKIVHLDAILSQVKVEKQQEITQIRLKISELVNVGGPTCEQMVRLRKLVDQIAIDLDKLRSATIRIDTQPCNFDTCRIVYIDPLLNIQPENITASVSKNRINDDVRHFNKVPTHARPSPSKPIPTMRHKQGPPVPTVESPPVAQPFHSSGPSTSSQSHIPMPPPVPEPPQPSKSSHMSMPPHVSEHSHSSRDCHSPTSSESPELSPVSRSPEIPMPPPVHETSQIPMPPPVPKTQTETVPNHIPMPPPLNKASNIPMPPPISTPSSVPLRTIKRYGKHQVMFE</sequence>
<reference evidence="2" key="1">
    <citation type="submission" date="2021-02" db="EMBL/GenBank/DDBJ databases">
        <authorList>
            <person name="Nowell W R."/>
        </authorList>
    </citation>
    <scope>NUCLEOTIDE SEQUENCE</scope>
</reference>
<organism evidence="2 3">
    <name type="scientific">Adineta ricciae</name>
    <name type="common">Rotifer</name>
    <dbReference type="NCBI Taxonomy" id="249248"/>
    <lineage>
        <taxon>Eukaryota</taxon>
        <taxon>Metazoa</taxon>
        <taxon>Spiralia</taxon>
        <taxon>Gnathifera</taxon>
        <taxon>Rotifera</taxon>
        <taxon>Eurotatoria</taxon>
        <taxon>Bdelloidea</taxon>
        <taxon>Adinetida</taxon>
        <taxon>Adinetidae</taxon>
        <taxon>Adineta</taxon>
    </lineage>
</organism>
<evidence type="ECO:0000256" key="1">
    <source>
        <dbReference type="SAM" id="MobiDB-lite"/>
    </source>
</evidence>